<evidence type="ECO:0000256" key="9">
    <source>
        <dbReference type="ARBA" id="ARBA00045771"/>
    </source>
</evidence>
<reference evidence="11" key="2">
    <citation type="submission" date="2025-08" db="UniProtKB">
        <authorList>
            <consortium name="Ensembl"/>
        </authorList>
    </citation>
    <scope>IDENTIFICATION</scope>
    <source>
        <strain evidence="11">Hd-rR</strain>
    </source>
</reference>
<dbReference type="FunCoup" id="A0A3B3IGT0">
    <property type="interactions" value="761"/>
</dbReference>
<dbReference type="GO" id="GO:0046600">
    <property type="term" value="P:negative regulation of centriole replication"/>
    <property type="evidence" value="ECO:0007669"/>
    <property type="project" value="InterPro"/>
</dbReference>
<dbReference type="PANTHER" id="PTHR32078:SF1">
    <property type="entry name" value="NUCLEAR PROTEIN MDM1"/>
    <property type="match status" value="1"/>
</dbReference>
<keyword evidence="12" id="KW-1185">Reference proteome</keyword>
<proteinExistence type="inferred from homology"/>
<evidence type="ECO:0000256" key="8">
    <source>
        <dbReference type="ARBA" id="ARBA00023242"/>
    </source>
</evidence>
<evidence type="ECO:0000256" key="6">
    <source>
        <dbReference type="ARBA" id="ARBA00022701"/>
    </source>
</evidence>
<reference evidence="11" key="3">
    <citation type="submission" date="2025-09" db="UniProtKB">
        <authorList>
            <consortium name="Ensembl"/>
        </authorList>
    </citation>
    <scope>IDENTIFICATION</scope>
    <source>
        <strain evidence="11">Hd-rR</strain>
    </source>
</reference>
<dbReference type="Ensembl" id="ENSORLT00000027707.1">
    <property type="protein sequence ID" value="ENSORLP00000043024.1"/>
    <property type="gene ID" value="ENSORLG00000028525.1"/>
</dbReference>
<dbReference type="AlphaFoldDB" id="A0A3B3IGT0"/>
<accession>A0A3B3IGT0</accession>
<sequence>MTVRFKSQTEYQRSFTLPRPSGARALACDPAAHPSSDPTRNTFSAGALRSSAHRKPNKPPTGSAGNPESLSEPEPPAGPRPPADPCPPKRPGLEPSVRPAAVGESDKPHPFRGHSQPQPSSPVPAAAANELQPPPPAMKADHVTRRRAGSKAPGHGSGRQKPLMAASPLLTAEQVLYAGSRGITPYRMKPVSMETEYRRNFRGLIPPTGPRLRNYLDHELEPLFHSYEVNRRTREEEPASKLRLKHDSHPEEEDTPPLLGHRGRRKPEGNTNGAALQVTELRQRALMYRRRAWGANFSRDHLGQLLSHQNALWEPSSTTDSMADASPLAAGPSPDPGSHSGSCVDALDLASVSSLSRSAASELKTRTQRRTHAETHTTAEEEQRPDGLKAKPVQRSRSDLGSPAAGGTVLVGQQGNADVSSPKKVQRSSSLVSMTTEAGIPCGMPVKRKEAWPEKVSTHQHEPFFSPSPKPNSQASSSPPLAPPPLHAIQGSMRHPDFQHNGELGVRLRETSCSGGCGGREDDRLSVMSWRSAASCSAASVVLERAQKRQKSFWGKR</sequence>
<dbReference type="RefSeq" id="XP_011489643.2">
    <property type="nucleotide sequence ID" value="XM_011491341.3"/>
</dbReference>
<keyword evidence="6" id="KW-0493">Microtubule</keyword>
<feature type="compositionally biased region" description="Low complexity" evidence="10">
    <location>
        <begin position="115"/>
        <end position="128"/>
    </location>
</feature>
<dbReference type="STRING" id="8090.ENSORLP00000043024"/>
<feature type="region of interest" description="Disordered" evidence="10">
    <location>
        <begin position="231"/>
        <end position="276"/>
    </location>
</feature>
<dbReference type="GeneID" id="101173109"/>
<feature type="compositionally biased region" description="Polar residues" evidence="10">
    <location>
        <begin position="1"/>
        <end position="15"/>
    </location>
</feature>
<evidence type="ECO:0000256" key="4">
    <source>
        <dbReference type="ARBA" id="ARBA00013508"/>
    </source>
</evidence>
<dbReference type="Pfam" id="PF15501">
    <property type="entry name" value="MDM1"/>
    <property type="match status" value="2"/>
</dbReference>
<feature type="compositionally biased region" description="Basic and acidic residues" evidence="10">
    <location>
        <begin position="231"/>
        <end position="249"/>
    </location>
</feature>
<protein>
    <recommendedName>
        <fullName evidence="4">Nuclear protein MDM1</fullName>
    </recommendedName>
</protein>
<dbReference type="InParanoid" id="A0A3B3IGT0"/>
<evidence type="ECO:0000313" key="11">
    <source>
        <dbReference type="Ensembl" id="ENSORLP00000043024.1"/>
    </source>
</evidence>
<feature type="region of interest" description="Disordered" evidence="10">
    <location>
        <begin position="316"/>
        <end position="344"/>
    </location>
</feature>
<gene>
    <name evidence="11" type="primary">mdm1</name>
</gene>
<evidence type="ECO:0000313" key="12">
    <source>
        <dbReference type="Proteomes" id="UP000001038"/>
    </source>
</evidence>
<dbReference type="GO" id="GO:0005634">
    <property type="term" value="C:nucleus"/>
    <property type="evidence" value="ECO:0007669"/>
    <property type="project" value="UniProtKB-SubCell"/>
</dbReference>
<dbReference type="GeneTree" id="ENSGT00390000004106"/>
<dbReference type="GO" id="GO:0005874">
    <property type="term" value="C:microtubule"/>
    <property type="evidence" value="ECO:0007669"/>
    <property type="project" value="UniProtKB-KW"/>
</dbReference>
<feature type="compositionally biased region" description="Pro residues" evidence="10">
    <location>
        <begin position="73"/>
        <end position="90"/>
    </location>
</feature>
<feature type="region of interest" description="Disordered" evidence="10">
    <location>
        <begin position="358"/>
        <end position="500"/>
    </location>
</feature>
<comment type="subcellular location">
    <subcellularLocation>
        <location evidence="1">Cytoplasm</location>
        <location evidence="1">Cytoskeleton</location>
        <location evidence="1">Microtubule organizing center</location>
        <location evidence="1">Centrosome</location>
        <location evidence="1">Centriole</location>
    </subcellularLocation>
    <subcellularLocation>
        <location evidence="2">Nucleus</location>
    </subcellularLocation>
</comment>
<evidence type="ECO:0000256" key="2">
    <source>
        <dbReference type="ARBA" id="ARBA00004123"/>
    </source>
</evidence>
<evidence type="ECO:0000256" key="5">
    <source>
        <dbReference type="ARBA" id="ARBA00022490"/>
    </source>
</evidence>
<feature type="compositionally biased region" description="Basic and acidic residues" evidence="10">
    <location>
        <begin position="371"/>
        <end position="389"/>
    </location>
</feature>
<keyword evidence="7" id="KW-0206">Cytoskeleton</keyword>
<dbReference type="Proteomes" id="UP000001038">
    <property type="component" value="Chromosome 23"/>
</dbReference>
<dbReference type="CTD" id="56890"/>
<feature type="region of interest" description="Disordered" evidence="10">
    <location>
        <begin position="1"/>
        <end position="162"/>
    </location>
</feature>
<dbReference type="GO" id="GO:0008017">
    <property type="term" value="F:microtubule binding"/>
    <property type="evidence" value="ECO:0007669"/>
    <property type="project" value="InterPro"/>
</dbReference>
<reference evidence="11 12" key="1">
    <citation type="journal article" date="2007" name="Nature">
        <title>The medaka draft genome and insights into vertebrate genome evolution.</title>
        <authorList>
            <person name="Kasahara M."/>
            <person name="Naruse K."/>
            <person name="Sasaki S."/>
            <person name="Nakatani Y."/>
            <person name="Qu W."/>
            <person name="Ahsan B."/>
            <person name="Yamada T."/>
            <person name="Nagayasu Y."/>
            <person name="Doi K."/>
            <person name="Kasai Y."/>
            <person name="Jindo T."/>
            <person name="Kobayashi D."/>
            <person name="Shimada A."/>
            <person name="Toyoda A."/>
            <person name="Kuroki Y."/>
            <person name="Fujiyama A."/>
            <person name="Sasaki T."/>
            <person name="Shimizu A."/>
            <person name="Asakawa S."/>
            <person name="Shimizu N."/>
            <person name="Hashimoto S."/>
            <person name="Yang J."/>
            <person name="Lee Y."/>
            <person name="Matsushima K."/>
            <person name="Sugano S."/>
            <person name="Sakaizumi M."/>
            <person name="Narita T."/>
            <person name="Ohishi K."/>
            <person name="Haga S."/>
            <person name="Ohta F."/>
            <person name="Nomoto H."/>
            <person name="Nogata K."/>
            <person name="Morishita T."/>
            <person name="Endo T."/>
            <person name="Shin-I T."/>
            <person name="Takeda H."/>
            <person name="Morishita S."/>
            <person name="Kohara Y."/>
        </authorList>
    </citation>
    <scope>NUCLEOTIDE SEQUENCE [LARGE SCALE GENOMIC DNA]</scope>
    <source>
        <strain evidence="11 12">Hd-rR</strain>
    </source>
</reference>
<dbReference type="Bgee" id="ENSORLG00000028525">
    <property type="expression patterns" value="Expressed in testis and 9 other cell types or tissues"/>
</dbReference>
<dbReference type="InterPro" id="IPR029136">
    <property type="entry name" value="MDM1"/>
</dbReference>
<keyword evidence="5" id="KW-0963">Cytoplasm</keyword>
<evidence type="ECO:0000256" key="1">
    <source>
        <dbReference type="ARBA" id="ARBA00004114"/>
    </source>
</evidence>
<comment type="function">
    <text evidence="9">Microtubule-binding protein that negatively regulates centriole duplication. Binds to and stabilizes microtubules.</text>
</comment>
<dbReference type="GO" id="GO:0005814">
    <property type="term" value="C:centriole"/>
    <property type="evidence" value="ECO:0007669"/>
    <property type="project" value="UniProtKB-SubCell"/>
</dbReference>
<feature type="compositionally biased region" description="Polar residues" evidence="10">
    <location>
        <begin position="427"/>
        <end position="436"/>
    </location>
</feature>
<evidence type="ECO:0000256" key="7">
    <source>
        <dbReference type="ARBA" id="ARBA00023212"/>
    </source>
</evidence>
<organism evidence="11 12">
    <name type="scientific">Oryzias latipes</name>
    <name type="common">Japanese rice fish</name>
    <name type="synonym">Japanese killifish</name>
    <dbReference type="NCBI Taxonomy" id="8090"/>
    <lineage>
        <taxon>Eukaryota</taxon>
        <taxon>Metazoa</taxon>
        <taxon>Chordata</taxon>
        <taxon>Craniata</taxon>
        <taxon>Vertebrata</taxon>
        <taxon>Euteleostomi</taxon>
        <taxon>Actinopterygii</taxon>
        <taxon>Neopterygii</taxon>
        <taxon>Teleostei</taxon>
        <taxon>Neoteleostei</taxon>
        <taxon>Acanthomorphata</taxon>
        <taxon>Ovalentaria</taxon>
        <taxon>Atherinomorphae</taxon>
        <taxon>Beloniformes</taxon>
        <taxon>Adrianichthyidae</taxon>
        <taxon>Oryziinae</taxon>
        <taxon>Oryzias</taxon>
    </lineage>
</organism>
<comment type="similarity">
    <text evidence="3">Belongs to the MDM1 family.</text>
</comment>
<keyword evidence="8" id="KW-0539">Nucleus</keyword>
<evidence type="ECO:0000256" key="10">
    <source>
        <dbReference type="SAM" id="MobiDB-lite"/>
    </source>
</evidence>
<feature type="compositionally biased region" description="Basic and acidic residues" evidence="10">
    <location>
        <begin position="447"/>
        <end position="462"/>
    </location>
</feature>
<dbReference type="PANTHER" id="PTHR32078">
    <property type="entry name" value="NUCLEAR PROTEIN MDM1"/>
    <property type="match status" value="1"/>
</dbReference>
<name>A0A3B3IGT0_ORYLA</name>
<evidence type="ECO:0000256" key="3">
    <source>
        <dbReference type="ARBA" id="ARBA00010494"/>
    </source>
</evidence>